<dbReference type="InterPro" id="IPR008952">
    <property type="entry name" value="Tetraspanin_EC2_sf"/>
</dbReference>
<dbReference type="GO" id="GO:0016020">
    <property type="term" value="C:membrane"/>
    <property type="evidence" value="ECO:0007669"/>
    <property type="project" value="UniProtKB-SubCell"/>
</dbReference>
<keyword evidence="3 5" id="KW-1133">Transmembrane helix</keyword>
<dbReference type="STRING" id="188477.A0A3S1A3R6"/>
<reference evidence="6 7" key="1">
    <citation type="submission" date="2019-01" db="EMBL/GenBank/DDBJ databases">
        <title>A draft genome assembly of the solar-powered sea slug Elysia chlorotica.</title>
        <authorList>
            <person name="Cai H."/>
            <person name="Li Q."/>
            <person name="Fang X."/>
            <person name="Li J."/>
            <person name="Curtis N.E."/>
            <person name="Altenburger A."/>
            <person name="Shibata T."/>
            <person name="Feng M."/>
            <person name="Maeda T."/>
            <person name="Schwartz J.A."/>
            <person name="Shigenobu S."/>
            <person name="Lundholm N."/>
            <person name="Nishiyama T."/>
            <person name="Yang H."/>
            <person name="Hasebe M."/>
            <person name="Li S."/>
            <person name="Pierce S.K."/>
            <person name="Wang J."/>
        </authorList>
    </citation>
    <scope>NUCLEOTIDE SEQUENCE [LARGE SCALE GENOMIC DNA]</scope>
    <source>
        <strain evidence="6">EC2010</strain>
        <tissue evidence="6">Whole organism of an adult</tissue>
    </source>
</reference>
<keyword evidence="4 5" id="KW-0472">Membrane</keyword>
<gene>
    <name evidence="6" type="ORF">EGW08_002331</name>
</gene>
<evidence type="ECO:0000256" key="2">
    <source>
        <dbReference type="ARBA" id="ARBA00022692"/>
    </source>
</evidence>
<dbReference type="AlphaFoldDB" id="A0A3S1A3R6"/>
<protein>
    <recommendedName>
        <fullName evidence="8">Tetraspanin</fullName>
    </recommendedName>
</protein>
<evidence type="ECO:0008006" key="8">
    <source>
        <dbReference type="Google" id="ProtNLM"/>
    </source>
</evidence>
<evidence type="ECO:0000313" key="6">
    <source>
        <dbReference type="EMBL" id="RUS89890.1"/>
    </source>
</evidence>
<sequence>MDGSGESLRVAGGWGLSVPSGLVPHDLCRRDNHHRLCGWATGRHQRKEEVALGLPWTFSVLLLCFDDIGNSRGCLQRRGGECDGGKHAVISHQKYGQDSDVTNAWDQLQSELGCCAISETTLGDSYLFNFPYVDETSPQSSGERDRQDSWPIYKRTEFFRRQLAINVNERKYVPESCCKYDSNIRDYANLRSCQYFSTGPPSNYEMKLKNDYLHYDGCYSKARSLMLNQSDIIVAMGFVFGLIMIVGMVLTFFVIKALRAEAEEKMKERRRPENRDASLDLL</sequence>
<dbReference type="InterPro" id="IPR018499">
    <property type="entry name" value="Tetraspanin/Peripherin"/>
</dbReference>
<evidence type="ECO:0000256" key="4">
    <source>
        <dbReference type="ARBA" id="ARBA00023136"/>
    </source>
</evidence>
<name>A0A3S1A3R6_ELYCH</name>
<evidence type="ECO:0000256" key="3">
    <source>
        <dbReference type="ARBA" id="ARBA00022989"/>
    </source>
</evidence>
<dbReference type="Gene3D" id="1.10.1450.10">
    <property type="entry name" value="Tetraspanin"/>
    <property type="match status" value="1"/>
</dbReference>
<keyword evidence="7" id="KW-1185">Reference proteome</keyword>
<dbReference type="EMBL" id="RQTK01000045">
    <property type="protein sequence ID" value="RUS89890.1"/>
    <property type="molecule type" value="Genomic_DNA"/>
</dbReference>
<evidence type="ECO:0000256" key="5">
    <source>
        <dbReference type="SAM" id="Phobius"/>
    </source>
</evidence>
<dbReference type="OrthoDB" id="438211at2759"/>
<comment type="subcellular location">
    <subcellularLocation>
        <location evidence="1">Membrane</location>
        <topology evidence="1">Multi-pass membrane protein</topology>
    </subcellularLocation>
</comment>
<evidence type="ECO:0000256" key="1">
    <source>
        <dbReference type="ARBA" id="ARBA00004141"/>
    </source>
</evidence>
<proteinExistence type="predicted"/>
<evidence type="ECO:0000313" key="7">
    <source>
        <dbReference type="Proteomes" id="UP000271974"/>
    </source>
</evidence>
<comment type="caution">
    <text evidence="6">The sequence shown here is derived from an EMBL/GenBank/DDBJ whole genome shotgun (WGS) entry which is preliminary data.</text>
</comment>
<dbReference type="Pfam" id="PF00335">
    <property type="entry name" value="Tetraspanin"/>
    <property type="match status" value="1"/>
</dbReference>
<dbReference type="Proteomes" id="UP000271974">
    <property type="component" value="Unassembled WGS sequence"/>
</dbReference>
<organism evidence="6 7">
    <name type="scientific">Elysia chlorotica</name>
    <name type="common">Eastern emerald elysia</name>
    <name type="synonym">Sea slug</name>
    <dbReference type="NCBI Taxonomy" id="188477"/>
    <lineage>
        <taxon>Eukaryota</taxon>
        <taxon>Metazoa</taxon>
        <taxon>Spiralia</taxon>
        <taxon>Lophotrochozoa</taxon>
        <taxon>Mollusca</taxon>
        <taxon>Gastropoda</taxon>
        <taxon>Heterobranchia</taxon>
        <taxon>Euthyneura</taxon>
        <taxon>Panpulmonata</taxon>
        <taxon>Sacoglossa</taxon>
        <taxon>Placobranchoidea</taxon>
        <taxon>Plakobranchidae</taxon>
        <taxon>Elysia</taxon>
    </lineage>
</organism>
<keyword evidence="2 5" id="KW-0812">Transmembrane</keyword>
<accession>A0A3S1A3R6</accession>
<feature type="transmembrane region" description="Helical" evidence="5">
    <location>
        <begin position="232"/>
        <end position="258"/>
    </location>
</feature>